<evidence type="ECO:0000313" key="2">
    <source>
        <dbReference type="Proteomes" id="UP000085678"/>
    </source>
</evidence>
<organism evidence="2 3">
    <name type="scientific">Lingula anatina</name>
    <name type="common">Brachiopod</name>
    <name type="synonym">Lingula unguis</name>
    <dbReference type="NCBI Taxonomy" id="7574"/>
    <lineage>
        <taxon>Eukaryota</taxon>
        <taxon>Metazoa</taxon>
        <taxon>Spiralia</taxon>
        <taxon>Lophotrochozoa</taxon>
        <taxon>Brachiopoda</taxon>
        <taxon>Linguliformea</taxon>
        <taxon>Lingulata</taxon>
        <taxon>Lingulida</taxon>
        <taxon>Linguloidea</taxon>
        <taxon>Lingulidae</taxon>
        <taxon>Lingula</taxon>
    </lineage>
</organism>
<dbReference type="AlphaFoldDB" id="A0A1S3JB15"/>
<dbReference type="PANTHER" id="PTHR42720:SF1">
    <property type="entry name" value="GLYCEROL 3-PHOSPHATE OXIDASE"/>
    <property type="match status" value="1"/>
</dbReference>
<dbReference type="InterPro" id="IPR036188">
    <property type="entry name" value="FAD/NAD-bd_sf"/>
</dbReference>
<dbReference type="OMA" id="DVGWGVS"/>
<dbReference type="SUPFAM" id="SSF54373">
    <property type="entry name" value="FAD-linked reductases, C-terminal domain"/>
    <property type="match status" value="1"/>
</dbReference>
<dbReference type="GeneID" id="106171696"/>
<sequence>MQYDVAVIGGGVVGCSLLHELTRRGYRCVLLERKEHLVAGASAGNSGHAHSGFDTDPASFEGRLLTKARTLATDHFYESLGVPYKKVGALLVAWDTEQLKKLPEVVRKSHLTGLGGVRQITQSQLRYLEPNLSHNALGAVIIPDEALVDPWLLPVMLVHNAQRNGAKVNLSSEVTSCRRLADGGWLLTTSNGQVEAKVVINAAGLYGDKVEEMAGGTSSFSILPRQGQYAVYGREAAPLLRHIILPLPTARTKGVTVFPTVYGNVVVGPTAEDVDERDNPTVDGATIDRLVSYAIGVLPALRDHKIIGTYAGLRPATASQDYHIYGNVHRQWITVGGIRSTGLSASQAIARHVGSILSTDLKLSPSHCPLDRDIGGATKTWSTDCTELALDGAGYKVTHPLTAFGLRKCSKL</sequence>
<dbReference type="Pfam" id="PF01266">
    <property type="entry name" value="DAO"/>
    <property type="match status" value="1"/>
</dbReference>
<dbReference type="InterPro" id="IPR006076">
    <property type="entry name" value="FAD-dep_OxRdtase"/>
</dbReference>
<dbReference type="PANTHER" id="PTHR42720">
    <property type="entry name" value="GLYCEROL-3-PHOSPHATE DEHYDROGENASE"/>
    <property type="match status" value="1"/>
</dbReference>
<protein>
    <submittedName>
        <fullName evidence="3">Uncharacterized protein LOC106171696</fullName>
    </submittedName>
</protein>
<gene>
    <name evidence="3" type="primary">LOC106171696</name>
</gene>
<dbReference type="Gene3D" id="3.30.9.10">
    <property type="entry name" value="D-Amino Acid Oxidase, subunit A, domain 2"/>
    <property type="match status" value="1"/>
</dbReference>
<evidence type="ECO:0000313" key="3">
    <source>
        <dbReference type="RefSeq" id="XP_013407595.1"/>
    </source>
</evidence>
<dbReference type="KEGG" id="lak:106171696"/>
<dbReference type="OrthoDB" id="498204at2759"/>
<accession>A0A1S3JB15</accession>
<dbReference type="Gene3D" id="3.50.50.60">
    <property type="entry name" value="FAD/NAD(P)-binding domain"/>
    <property type="match status" value="1"/>
</dbReference>
<dbReference type="SUPFAM" id="SSF51905">
    <property type="entry name" value="FAD/NAD(P)-binding domain"/>
    <property type="match status" value="1"/>
</dbReference>
<dbReference type="InterPro" id="IPR052745">
    <property type="entry name" value="G3P_Oxidase/Oxidoreductase"/>
</dbReference>
<dbReference type="RefSeq" id="XP_013407595.1">
    <property type="nucleotide sequence ID" value="XM_013552141.1"/>
</dbReference>
<reference evidence="3" key="1">
    <citation type="submission" date="2025-08" db="UniProtKB">
        <authorList>
            <consortium name="RefSeq"/>
        </authorList>
    </citation>
    <scope>IDENTIFICATION</scope>
    <source>
        <tissue evidence="3">Gonads</tissue>
    </source>
</reference>
<name>A0A1S3JB15_LINAN</name>
<evidence type="ECO:0000259" key="1">
    <source>
        <dbReference type="Pfam" id="PF01266"/>
    </source>
</evidence>
<dbReference type="STRING" id="7574.A0A1S3JB15"/>
<dbReference type="Proteomes" id="UP000085678">
    <property type="component" value="Unplaced"/>
</dbReference>
<proteinExistence type="predicted"/>
<feature type="domain" description="FAD dependent oxidoreductase" evidence="1">
    <location>
        <begin position="4"/>
        <end position="353"/>
    </location>
</feature>
<dbReference type="InParanoid" id="A0A1S3JB15"/>
<keyword evidence="2" id="KW-1185">Reference proteome</keyword>